<accession>A0A6B2NS97</accession>
<dbReference type="EMBL" id="JAAGOX010000019">
    <property type="protein sequence ID" value="NDW45693.1"/>
    <property type="molecule type" value="Genomic_DNA"/>
</dbReference>
<dbReference type="PANTHER" id="PTHR30461:SF26">
    <property type="entry name" value="RESOLVASE HOMOLOG YNEB"/>
    <property type="match status" value="1"/>
</dbReference>
<dbReference type="PANTHER" id="PTHR30461">
    <property type="entry name" value="DNA-INVERTASE FROM LAMBDOID PROPHAGE"/>
    <property type="match status" value="1"/>
</dbReference>
<comment type="caution">
    <text evidence="8">The sequence shown here is derived from an EMBL/GenBank/DDBJ whole genome shotgun (WGS) entry which is preliminary data.</text>
</comment>
<keyword evidence="3" id="KW-0238">DNA-binding</keyword>
<evidence type="ECO:0000256" key="1">
    <source>
        <dbReference type="ARBA" id="ARBA00009913"/>
    </source>
</evidence>
<dbReference type="Pfam" id="PF00239">
    <property type="entry name" value="Resolvase"/>
    <property type="match status" value="1"/>
</dbReference>
<evidence type="ECO:0000256" key="3">
    <source>
        <dbReference type="ARBA" id="ARBA00023125"/>
    </source>
</evidence>
<evidence type="ECO:0000256" key="6">
    <source>
        <dbReference type="PROSITE-ProRule" id="PRU10137"/>
    </source>
</evidence>
<dbReference type="SUPFAM" id="SSF53041">
    <property type="entry name" value="Resolvase-like"/>
    <property type="match status" value="1"/>
</dbReference>
<dbReference type="GO" id="GO:0015074">
    <property type="term" value="P:DNA integration"/>
    <property type="evidence" value="ECO:0007669"/>
    <property type="project" value="UniProtKB-KW"/>
</dbReference>
<name>A0A6B2NS97_9RHOB</name>
<dbReference type="CDD" id="cd03768">
    <property type="entry name" value="SR_ResInv"/>
    <property type="match status" value="1"/>
</dbReference>
<reference evidence="8" key="1">
    <citation type="submission" date="2020-02" db="EMBL/GenBank/DDBJ databases">
        <title>Delineation of the pyrene-degrading pathway in Roseobacter clade bacteria by genomic analysis.</title>
        <authorList>
            <person name="Zhou H."/>
            <person name="Wang H."/>
        </authorList>
    </citation>
    <scope>NUCLEOTIDE SEQUENCE</scope>
    <source>
        <strain evidence="8">PrR005</strain>
    </source>
</reference>
<dbReference type="InterPro" id="IPR036162">
    <property type="entry name" value="Resolvase-like_N_sf"/>
</dbReference>
<keyword evidence="2" id="KW-0229">DNA integration</keyword>
<dbReference type="SMART" id="SM00857">
    <property type="entry name" value="Resolvase"/>
    <property type="match status" value="1"/>
</dbReference>
<comment type="similarity">
    <text evidence="1">Belongs to the site-specific recombinase resolvase family.</text>
</comment>
<evidence type="ECO:0000256" key="5">
    <source>
        <dbReference type="PIRSR" id="PIRSR606118-50"/>
    </source>
</evidence>
<dbReference type="Gene3D" id="3.40.50.1390">
    <property type="entry name" value="Resolvase, N-terminal catalytic domain"/>
    <property type="match status" value="1"/>
</dbReference>
<evidence type="ECO:0000313" key="8">
    <source>
        <dbReference type="EMBL" id="NDW45693.1"/>
    </source>
</evidence>
<keyword evidence="4" id="KW-0233">DNA recombination</keyword>
<dbReference type="PROSITE" id="PS00398">
    <property type="entry name" value="RECOMBINASES_2"/>
    <property type="match status" value="1"/>
</dbReference>
<dbReference type="Pfam" id="PF02796">
    <property type="entry name" value="HTH_7"/>
    <property type="match status" value="1"/>
</dbReference>
<dbReference type="InterPro" id="IPR006118">
    <property type="entry name" value="Recombinase_CS"/>
</dbReference>
<dbReference type="PROSITE" id="PS00397">
    <property type="entry name" value="RECOMBINASES_1"/>
    <property type="match status" value="1"/>
</dbReference>
<protein>
    <submittedName>
        <fullName evidence="8">Recombinase family protein</fullName>
    </submittedName>
</protein>
<dbReference type="PROSITE" id="PS51736">
    <property type="entry name" value="RECOMBINASES_3"/>
    <property type="match status" value="1"/>
</dbReference>
<evidence type="ECO:0000256" key="4">
    <source>
        <dbReference type="ARBA" id="ARBA00023172"/>
    </source>
</evidence>
<gene>
    <name evidence="8" type="ORF">G0P99_12050</name>
</gene>
<sequence length="214" mass="23367">MTKTFLYARVSTSEQTSAHQLEQARKAGFDIHDDDVITDHGTSGVTTRLAEREGGKALLHKLRDGDTLVVRWLDRLGRNYRDVTDTLRDLLRRGVTVKTVINGQTFDAHPKSATDEAVRDALIGFMAAQAEAQAQATKEAQAAGIAYHKGTSPEKFKGRKPSFDRKQFEEIKALAAAGQGHSAIAKATGLNRNSVIRIASDPEKAEASLARWGL</sequence>
<evidence type="ECO:0000259" key="7">
    <source>
        <dbReference type="PROSITE" id="PS51736"/>
    </source>
</evidence>
<dbReference type="RefSeq" id="WP_164130092.1">
    <property type="nucleotide sequence ID" value="NZ_JAAGOX010000019.1"/>
</dbReference>
<dbReference type="GO" id="GO:0003677">
    <property type="term" value="F:DNA binding"/>
    <property type="evidence" value="ECO:0007669"/>
    <property type="project" value="UniProtKB-KW"/>
</dbReference>
<organism evidence="8">
    <name type="scientific">Ruegeria sp. PrR005</name>
    <dbReference type="NCBI Taxonomy" id="2706882"/>
    <lineage>
        <taxon>Bacteria</taxon>
        <taxon>Pseudomonadati</taxon>
        <taxon>Pseudomonadota</taxon>
        <taxon>Alphaproteobacteria</taxon>
        <taxon>Rhodobacterales</taxon>
        <taxon>Roseobacteraceae</taxon>
        <taxon>Ruegeria</taxon>
    </lineage>
</organism>
<evidence type="ECO:0000256" key="2">
    <source>
        <dbReference type="ARBA" id="ARBA00022908"/>
    </source>
</evidence>
<dbReference type="AlphaFoldDB" id="A0A6B2NS97"/>
<dbReference type="InterPro" id="IPR006120">
    <property type="entry name" value="Resolvase_HTH_dom"/>
</dbReference>
<feature type="active site" description="O-(5'-phospho-DNA)-serine intermediate" evidence="5 6">
    <location>
        <position position="11"/>
    </location>
</feature>
<dbReference type="GO" id="GO:0000150">
    <property type="term" value="F:DNA strand exchange activity"/>
    <property type="evidence" value="ECO:0007669"/>
    <property type="project" value="InterPro"/>
</dbReference>
<dbReference type="InterPro" id="IPR050639">
    <property type="entry name" value="SSR_resolvase"/>
</dbReference>
<feature type="domain" description="Resolvase/invertase-type recombinase catalytic" evidence="7">
    <location>
        <begin position="3"/>
        <end position="152"/>
    </location>
</feature>
<proteinExistence type="inferred from homology"/>
<dbReference type="InterPro" id="IPR006119">
    <property type="entry name" value="Resolv_N"/>
</dbReference>